<dbReference type="AlphaFoldDB" id="K2QL88"/>
<evidence type="ECO:0000313" key="6">
    <source>
        <dbReference type="Proteomes" id="UP000007129"/>
    </source>
</evidence>
<evidence type="ECO:0000256" key="3">
    <source>
        <dbReference type="ARBA" id="ARBA00049194"/>
    </source>
</evidence>
<dbReference type="Proteomes" id="UP000007129">
    <property type="component" value="Unassembled WGS sequence"/>
</dbReference>
<dbReference type="STRING" id="1126212.K2QL88"/>
<dbReference type="InParanoid" id="K2QL88"/>
<dbReference type="InterPro" id="IPR016161">
    <property type="entry name" value="Ald_DH/histidinol_DH"/>
</dbReference>
<protein>
    <recommendedName>
        <fullName evidence="2">aldehyde dehydrogenase (NAD(+))</fullName>
        <ecNumber evidence="2">1.2.1.3</ecNumber>
    </recommendedName>
</protein>
<dbReference type="EMBL" id="AHHD01000517">
    <property type="protein sequence ID" value="EKG10546.1"/>
    <property type="molecule type" value="Genomic_DNA"/>
</dbReference>
<evidence type="ECO:0000256" key="2">
    <source>
        <dbReference type="ARBA" id="ARBA00024226"/>
    </source>
</evidence>
<dbReference type="OrthoDB" id="310895at2759"/>
<comment type="similarity">
    <text evidence="1">Belongs to the aldehyde dehydrogenase family.</text>
</comment>
<sequence length="131" mass="14469">MAPFYPVEERLFINGEFVPSISGRKFNIYNPATEQLSASIYEADANDVDVAVKAAQEALPSWSALSASERGAYLFQLADAMERAMPEIRYLEAISMGRPVHSLMKAMQMIIKGQSHSNSLLLLSTLAPPIY</sequence>
<evidence type="ECO:0000256" key="1">
    <source>
        <dbReference type="ARBA" id="ARBA00009986"/>
    </source>
</evidence>
<gene>
    <name evidence="5" type="ORF">MPH_12404</name>
</gene>
<dbReference type="HOGENOM" id="CLU_1928029_0_0_1"/>
<dbReference type="SUPFAM" id="SSF53720">
    <property type="entry name" value="ALDH-like"/>
    <property type="match status" value="1"/>
</dbReference>
<comment type="catalytic activity">
    <reaction evidence="3">
        <text>an aldehyde + NAD(+) + H2O = a carboxylate + NADH + 2 H(+)</text>
        <dbReference type="Rhea" id="RHEA:16185"/>
        <dbReference type="ChEBI" id="CHEBI:15377"/>
        <dbReference type="ChEBI" id="CHEBI:15378"/>
        <dbReference type="ChEBI" id="CHEBI:17478"/>
        <dbReference type="ChEBI" id="CHEBI:29067"/>
        <dbReference type="ChEBI" id="CHEBI:57540"/>
        <dbReference type="ChEBI" id="CHEBI:57945"/>
        <dbReference type="EC" id="1.2.1.3"/>
    </reaction>
</comment>
<evidence type="ECO:0000313" key="5">
    <source>
        <dbReference type="EMBL" id="EKG10546.1"/>
    </source>
</evidence>
<organism evidence="5 6">
    <name type="scientific">Macrophomina phaseolina (strain MS6)</name>
    <name type="common">Charcoal rot fungus</name>
    <dbReference type="NCBI Taxonomy" id="1126212"/>
    <lineage>
        <taxon>Eukaryota</taxon>
        <taxon>Fungi</taxon>
        <taxon>Dikarya</taxon>
        <taxon>Ascomycota</taxon>
        <taxon>Pezizomycotina</taxon>
        <taxon>Dothideomycetes</taxon>
        <taxon>Dothideomycetes incertae sedis</taxon>
        <taxon>Botryosphaeriales</taxon>
        <taxon>Botryosphaeriaceae</taxon>
        <taxon>Macrophomina</taxon>
    </lineage>
</organism>
<evidence type="ECO:0000259" key="4">
    <source>
        <dbReference type="Pfam" id="PF00171"/>
    </source>
</evidence>
<dbReference type="InterPro" id="IPR015590">
    <property type="entry name" value="Aldehyde_DH_dom"/>
</dbReference>
<feature type="domain" description="Aldehyde dehydrogenase" evidence="4">
    <location>
        <begin position="18"/>
        <end position="111"/>
    </location>
</feature>
<proteinExistence type="inferred from homology"/>
<dbReference type="Gene3D" id="3.40.605.10">
    <property type="entry name" value="Aldehyde Dehydrogenase, Chain A, domain 1"/>
    <property type="match status" value="1"/>
</dbReference>
<reference evidence="5 6" key="1">
    <citation type="journal article" date="2012" name="BMC Genomics">
        <title>Tools to kill: Genome of one of the most destructive plant pathogenic fungi Macrophomina phaseolina.</title>
        <authorList>
            <person name="Islam M.S."/>
            <person name="Haque M.S."/>
            <person name="Islam M.M."/>
            <person name="Emdad E.M."/>
            <person name="Halim A."/>
            <person name="Hossen Q.M.M."/>
            <person name="Hossain M.Z."/>
            <person name="Ahmed B."/>
            <person name="Rahim S."/>
            <person name="Rahman M.S."/>
            <person name="Alam M.M."/>
            <person name="Hou S."/>
            <person name="Wan X."/>
            <person name="Saito J.A."/>
            <person name="Alam M."/>
        </authorList>
    </citation>
    <scope>NUCLEOTIDE SEQUENCE [LARGE SCALE GENOMIC DNA]</scope>
    <source>
        <strain evidence="5 6">MS6</strain>
    </source>
</reference>
<dbReference type="VEuPathDB" id="FungiDB:MPH_12404"/>
<dbReference type="PANTHER" id="PTHR11699">
    <property type="entry name" value="ALDEHYDE DEHYDROGENASE-RELATED"/>
    <property type="match status" value="1"/>
</dbReference>
<dbReference type="EC" id="1.2.1.3" evidence="2"/>
<accession>K2QL88</accession>
<dbReference type="InterPro" id="IPR016162">
    <property type="entry name" value="Ald_DH_N"/>
</dbReference>
<dbReference type="eggNOG" id="KOG2450">
    <property type="taxonomic scope" value="Eukaryota"/>
</dbReference>
<comment type="caution">
    <text evidence="5">The sequence shown here is derived from an EMBL/GenBank/DDBJ whole genome shotgun (WGS) entry which is preliminary data.</text>
</comment>
<dbReference type="GO" id="GO:0004029">
    <property type="term" value="F:aldehyde dehydrogenase (NAD+) activity"/>
    <property type="evidence" value="ECO:0007669"/>
    <property type="project" value="UniProtKB-EC"/>
</dbReference>
<dbReference type="Pfam" id="PF00171">
    <property type="entry name" value="Aldedh"/>
    <property type="match status" value="1"/>
</dbReference>
<name>K2QL88_MACPH</name>